<evidence type="ECO:0000256" key="4">
    <source>
        <dbReference type="PROSITE-ProRule" id="PRU00335"/>
    </source>
</evidence>
<name>A0ABV7ZS29_9CORY</name>
<feature type="DNA-binding region" description="H-T-H motif" evidence="4">
    <location>
        <begin position="36"/>
        <end position="55"/>
    </location>
</feature>
<dbReference type="Gene3D" id="1.10.357.10">
    <property type="entry name" value="Tetracycline Repressor, domain 2"/>
    <property type="match status" value="1"/>
</dbReference>
<dbReference type="InterPro" id="IPR050109">
    <property type="entry name" value="HTH-type_TetR-like_transc_reg"/>
</dbReference>
<dbReference type="PROSITE" id="PS50977">
    <property type="entry name" value="HTH_TETR_2"/>
    <property type="match status" value="1"/>
</dbReference>
<dbReference type="InterPro" id="IPR023772">
    <property type="entry name" value="DNA-bd_HTH_TetR-type_CS"/>
</dbReference>
<protein>
    <submittedName>
        <fullName evidence="6">TetR family transcriptional regulator</fullName>
    </submittedName>
</protein>
<feature type="domain" description="HTH tetR-type" evidence="5">
    <location>
        <begin position="13"/>
        <end position="73"/>
    </location>
</feature>
<dbReference type="InterPro" id="IPR009057">
    <property type="entry name" value="Homeodomain-like_sf"/>
</dbReference>
<reference evidence="7" key="1">
    <citation type="journal article" date="2019" name="Int. J. Syst. Evol. Microbiol.">
        <title>The Global Catalogue of Microorganisms (GCM) 10K type strain sequencing project: providing services to taxonomists for standard genome sequencing and annotation.</title>
        <authorList>
            <consortium name="The Broad Institute Genomics Platform"/>
            <consortium name="The Broad Institute Genome Sequencing Center for Infectious Disease"/>
            <person name="Wu L."/>
            <person name="Ma J."/>
        </authorList>
    </citation>
    <scope>NUCLEOTIDE SEQUENCE [LARGE SCALE GENOMIC DNA]</scope>
    <source>
        <strain evidence="7">CCUG 53252</strain>
    </source>
</reference>
<dbReference type="PANTHER" id="PTHR30055">
    <property type="entry name" value="HTH-TYPE TRANSCRIPTIONAL REGULATOR RUTR"/>
    <property type="match status" value="1"/>
</dbReference>
<accession>A0ABV7ZS29</accession>
<evidence type="ECO:0000256" key="3">
    <source>
        <dbReference type="ARBA" id="ARBA00023163"/>
    </source>
</evidence>
<dbReference type="RefSeq" id="WP_290289401.1">
    <property type="nucleotide sequence ID" value="NZ_CP047211.1"/>
</dbReference>
<evidence type="ECO:0000313" key="6">
    <source>
        <dbReference type="EMBL" id="MFC3850027.1"/>
    </source>
</evidence>
<dbReference type="Pfam" id="PF00440">
    <property type="entry name" value="TetR_N"/>
    <property type="match status" value="1"/>
</dbReference>
<comment type="caution">
    <text evidence="6">The sequence shown here is derived from an EMBL/GenBank/DDBJ whole genome shotgun (WGS) entry which is preliminary data.</text>
</comment>
<evidence type="ECO:0000256" key="2">
    <source>
        <dbReference type="ARBA" id="ARBA00023125"/>
    </source>
</evidence>
<keyword evidence="1" id="KW-0805">Transcription regulation</keyword>
<dbReference type="InterPro" id="IPR001647">
    <property type="entry name" value="HTH_TetR"/>
</dbReference>
<organism evidence="6 7">
    <name type="scientific">Corynebacterium hansenii</name>
    <dbReference type="NCBI Taxonomy" id="394964"/>
    <lineage>
        <taxon>Bacteria</taxon>
        <taxon>Bacillati</taxon>
        <taxon>Actinomycetota</taxon>
        <taxon>Actinomycetes</taxon>
        <taxon>Mycobacteriales</taxon>
        <taxon>Corynebacteriaceae</taxon>
        <taxon>Corynebacterium</taxon>
    </lineage>
</organism>
<dbReference type="PANTHER" id="PTHR30055:SF238">
    <property type="entry name" value="MYCOFACTOCIN BIOSYNTHESIS TRANSCRIPTIONAL REGULATOR MFTR-RELATED"/>
    <property type="match status" value="1"/>
</dbReference>
<dbReference type="PROSITE" id="PS01081">
    <property type="entry name" value="HTH_TETR_1"/>
    <property type="match status" value="1"/>
</dbReference>
<dbReference type="EMBL" id="JBHRZN010000002">
    <property type="protein sequence ID" value="MFC3850027.1"/>
    <property type="molecule type" value="Genomic_DNA"/>
</dbReference>
<sequence length="221" mass="24360">MNPDCGLRELKRRRTRRGIEDAAITLIADRGFDDVTIEDICAAAEISRRTFFNYFSTKDDAIFGRGMLSFGDAEAEAFSEAASRPGASPHSALLDIIEAGVASPSQEDDDLPAAERSARHRRLRALRREIINATPSLLTISMTSQAAALRRMRAVVADHLSAHDDARVMPELTVDEEAGLITGLVREALWFAVFHDRVDVDGTPIHDAADLITRFSKELNK</sequence>
<keyword evidence="7" id="KW-1185">Reference proteome</keyword>
<evidence type="ECO:0000313" key="7">
    <source>
        <dbReference type="Proteomes" id="UP001595751"/>
    </source>
</evidence>
<evidence type="ECO:0000256" key="1">
    <source>
        <dbReference type="ARBA" id="ARBA00023015"/>
    </source>
</evidence>
<evidence type="ECO:0000259" key="5">
    <source>
        <dbReference type="PROSITE" id="PS50977"/>
    </source>
</evidence>
<gene>
    <name evidence="6" type="ORF">ACFORJ_07590</name>
</gene>
<keyword evidence="2 4" id="KW-0238">DNA-binding</keyword>
<keyword evidence="3" id="KW-0804">Transcription</keyword>
<dbReference type="Proteomes" id="UP001595751">
    <property type="component" value="Unassembled WGS sequence"/>
</dbReference>
<dbReference type="SUPFAM" id="SSF46689">
    <property type="entry name" value="Homeodomain-like"/>
    <property type="match status" value="1"/>
</dbReference>
<proteinExistence type="predicted"/>